<accession>Q1V078</accession>
<evidence type="ECO:0000256" key="1">
    <source>
        <dbReference type="ARBA" id="ARBA00004651"/>
    </source>
</evidence>
<comment type="caution">
    <text evidence="9">The sequence shown here is derived from an EMBL/GenBank/DDBJ whole genome shotgun (WGS) entry which is preliminary data.</text>
</comment>
<dbReference type="EMBL" id="AAPV01000001">
    <property type="protein sequence ID" value="EAS85350.1"/>
    <property type="molecule type" value="Genomic_DNA"/>
</dbReference>
<feature type="transmembrane region" description="Helical" evidence="8">
    <location>
        <begin position="42"/>
        <end position="67"/>
    </location>
</feature>
<protein>
    <recommendedName>
        <fullName evidence="8">Probable membrane transporter protein</fullName>
    </recommendedName>
</protein>
<keyword evidence="3" id="KW-0813">Transport</keyword>
<sequence>MDFLSNLQLSLIEIYFVIFTVFIASIIRGFNGFGFSATCISGFSFILPAIEIVPIILILEVIISIFMVPYIWNKIDWNFVLKLLIGIIIGSPIGLYLLKYLSPDTTHLSVCALVVFFSFLLMKGYENKKINNNYGKLITGIVSGTLNGLTTLGGMPVALFLLVTSIQPAVIRGSLAALFFLTDIYAFTLSFFGGIVDLTTIYRTIPLIIILPIGVYIGNKFFVKSKEKTYRKVVFYFLILISIFGFFRIISNF</sequence>
<name>Q1V078_PELU1</name>
<proteinExistence type="inferred from homology"/>
<keyword evidence="7 8" id="KW-0472">Membrane</keyword>
<evidence type="ECO:0000256" key="3">
    <source>
        <dbReference type="ARBA" id="ARBA00022448"/>
    </source>
</evidence>
<evidence type="ECO:0000256" key="6">
    <source>
        <dbReference type="ARBA" id="ARBA00022989"/>
    </source>
</evidence>
<dbReference type="HOGENOM" id="CLU_054750_1_1_5"/>
<feature type="transmembrane region" description="Helical" evidence="8">
    <location>
        <begin position="175"/>
        <end position="195"/>
    </location>
</feature>
<evidence type="ECO:0000313" key="10">
    <source>
        <dbReference type="Proteomes" id="UP000005306"/>
    </source>
</evidence>
<dbReference type="Pfam" id="PF01925">
    <property type="entry name" value="TauE"/>
    <property type="match status" value="1"/>
</dbReference>
<reference evidence="9 10" key="1">
    <citation type="submission" date="2006-04" db="EMBL/GenBank/DDBJ databases">
        <authorList>
            <person name="Giovannoni S.J."/>
            <person name="Cho J.-C."/>
            <person name="Ferriera S."/>
            <person name="Johnson J."/>
            <person name="Kravitz S."/>
            <person name="Halpern A."/>
            <person name="Remington K."/>
            <person name="Beeson K."/>
            <person name="Tran B."/>
            <person name="Rogers Y.-H."/>
            <person name="Friedman R."/>
            <person name="Venter J.C."/>
        </authorList>
    </citation>
    <scope>NUCLEOTIDE SEQUENCE [LARGE SCALE GENOMIC DNA]</scope>
    <source>
        <strain evidence="9 10">HTCC1002</strain>
    </source>
</reference>
<dbReference type="InterPro" id="IPR002781">
    <property type="entry name" value="TM_pro_TauE-like"/>
</dbReference>
<evidence type="ECO:0000256" key="7">
    <source>
        <dbReference type="ARBA" id="ARBA00023136"/>
    </source>
</evidence>
<keyword evidence="6 8" id="KW-1133">Transmembrane helix</keyword>
<feature type="transmembrane region" description="Helical" evidence="8">
    <location>
        <begin position="137"/>
        <end position="163"/>
    </location>
</feature>
<dbReference type="AlphaFoldDB" id="Q1V078"/>
<evidence type="ECO:0000256" key="2">
    <source>
        <dbReference type="ARBA" id="ARBA00009142"/>
    </source>
</evidence>
<dbReference type="GO" id="GO:0005886">
    <property type="term" value="C:plasma membrane"/>
    <property type="evidence" value="ECO:0007669"/>
    <property type="project" value="UniProtKB-SubCell"/>
</dbReference>
<evidence type="ECO:0000256" key="8">
    <source>
        <dbReference type="RuleBase" id="RU363041"/>
    </source>
</evidence>
<feature type="transmembrane region" description="Helical" evidence="8">
    <location>
        <begin position="105"/>
        <end position="125"/>
    </location>
</feature>
<evidence type="ECO:0000256" key="4">
    <source>
        <dbReference type="ARBA" id="ARBA00022475"/>
    </source>
</evidence>
<keyword evidence="4 8" id="KW-1003">Cell membrane</keyword>
<comment type="similarity">
    <text evidence="2 8">Belongs to the 4-toluene sulfonate uptake permease (TSUP) (TC 2.A.102) family.</text>
</comment>
<feature type="transmembrane region" description="Helical" evidence="8">
    <location>
        <begin position="201"/>
        <end position="221"/>
    </location>
</feature>
<dbReference type="PANTHER" id="PTHR30269:SF37">
    <property type="entry name" value="MEMBRANE TRANSPORTER PROTEIN"/>
    <property type="match status" value="1"/>
</dbReference>
<dbReference type="InterPro" id="IPR052017">
    <property type="entry name" value="TSUP"/>
</dbReference>
<feature type="transmembrane region" description="Helical" evidence="8">
    <location>
        <begin position="12"/>
        <end position="30"/>
    </location>
</feature>
<dbReference type="Proteomes" id="UP000005306">
    <property type="component" value="Unassembled WGS sequence"/>
</dbReference>
<evidence type="ECO:0000313" key="9">
    <source>
        <dbReference type="EMBL" id="EAS85350.1"/>
    </source>
</evidence>
<dbReference type="PANTHER" id="PTHR30269">
    <property type="entry name" value="TRANSMEMBRANE PROTEIN YFCA"/>
    <property type="match status" value="1"/>
</dbReference>
<evidence type="ECO:0000256" key="5">
    <source>
        <dbReference type="ARBA" id="ARBA00022692"/>
    </source>
</evidence>
<feature type="transmembrane region" description="Helical" evidence="8">
    <location>
        <begin position="233"/>
        <end position="250"/>
    </location>
</feature>
<feature type="transmembrane region" description="Helical" evidence="8">
    <location>
        <begin position="79"/>
        <end position="98"/>
    </location>
</feature>
<comment type="subcellular location">
    <subcellularLocation>
        <location evidence="1 8">Cell membrane</location>
        <topology evidence="1 8">Multi-pass membrane protein</topology>
    </subcellularLocation>
</comment>
<organism evidence="9 10">
    <name type="scientific">Pelagibacter ubique (strain HTCC1002)</name>
    <dbReference type="NCBI Taxonomy" id="314261"/>
    <lineage>
        <taxon>Bacteria</taxon>
        <taxon>Pseudomonadati</taxon>
        <taxon>Pseudomonadota</taxon>
        <taxon>Alphaproteobacteria</taxon>
        <taxon>Candidatus Pelagibacterales</taxon>
        <taxon>Candidatus Pelagibacteraceae</taxon>
        <taxon>Candidatus Pelagibacter</taxon>
    </lineage>
</organism>
<dbReference type="RefSeq" id="WP_006997937.1">
    <property type="nucleotide sequence ID" value="NZ_CH724130.1"/>
</dbReference>
<gene>
    <name evidence="9" type="ORF">PU1002_06496</name>
</gene>
<keyword evidence="5 8" id="KW-0812">Transmembrane</keyword>